<dbReference type="Gene3D" id="3.10.620.30">
    <property type="match status" value="1"/>
</dbReference>
<dbReference type="KEGG" id="care:LT85_0314"/>
<dbReference type="STRING" id="279058.LT85_0314"/>
<proteinExistence type="predicted"/>
<dbReference type="AlphaFoldDB" id="A0A0A1F709"/>
<reference evidence="5" key="1">
    <citation type="journal article" date="2014" name="Soil Biol. Biochem.">
        <title>Structure and function of bacterial communities in ageing soils: Insights from the Mendocino ecological staircase.</title>
        <authorList>
            <person name="Uroz S."/>
            <person name="Tech J.J."/>
            <person name="Sawaya N.A."/>
            <person name="Frey-Klett P."/>
            <person name="Leveau J.H.J."/>
        </authorList>
    </citation>
    <scope>NUCLEOTIDE SEQUENCE [LARGE SCALE GENOMIC DNA]</scope>
    <source>
        <strain evidence="5">Cal35</strain>
    </source>
</reference>
<dbReference type="Pfam" id="PF01841">
    <property type="entry name" value="Transglut_core"/>
    <property type="match status" value="1"/>
</dbReference>
<feature type="chain" id="PRO_5001974039" description="Cysteine protease" evidence="1">
    <location>
        <begin position="25"/>
        <end position="621"/>
    </location>
</feature>
<evidence type="ECO:0000259" key="3">
    <source>
        <dbReference type="Pfam" id="PF12969"/>
    </source>
</evidence>
<feature type="signal peptide" evidence="1">
    <location>
        <begin position="1"/>
        <end position="24"/>
    </location>
</feature>
<dbReference type="InterPro" id="IPR002931">
    <property type="entry name" value="Transglutaminase-like"/>
</dbReference>
<dbReference type="OrthoDB" id="103430at2"/>
<dbReference type="SUPFAM" id="SSF54001">
    <property type="entry name" value="Cysteine proteinases"/>
    <property type="match status" value="1"/>
</dbReference>
<keyword evidence="1" id="KW-0732">Signal</keyword>
<evidence type="ECO:0008006" key="6">
    <source>
        <dbReference type="Google" id="ProtNLM"/>
    </source>
</evidence>
<evidence type="ECO:0000256" key="1">
    <source>
        <dbReference type="SAM" id="SignalP"/>
    </source>
</evidence>
<evidence type="ECO:0000313" key="5">
    <source>
        <dbReference type="Proteomes" id="UP000030302"/>
    </source>
</evidence>
<dbReference type="EMBL" id="CP009962">
    <property type="protein sequence ID" value="AIY39474.1"/>
    <property type="molecule type" value="Genomic_DNA"/>
</dbReference>
<dbReference type="InterPro" id="IPR038765">
    <property type="entry name" value="Papain-like_cys_pep_sf"/>
</dbReference>
<dbReference type="Proteomes" id="UP000030302">
    <property type="component" value="Chromosome"/>
</dbReference>
<feature type="domain" description="Transglutaminase-like" evidence="2">
    <location>
        <begin position="270"/>
        <end position="368"/>
    </location>
</feature>
<evidence type="ECO:0000259" key="2">
    <source>
        <dbReference type="Pfam" id="PF01841"/>
    </source>
</evidence>
<name>A0A0A1F709_9BURK</name>
<dbReference type="Pfam" id="PF12969">
    <property type="entry name" value="DUF3857"/>
    <property type="match status" value="1"/>
</dbReference>
<sequence>MQRFPFYRPLICTSLGLATSTVFAAYQPTSEAPLASDFETRCHFNSNGSTDCVETYQYTILKPNGREMLSRIDFNYPETDKVELIRAESIQPGGKPIPLAASQIDTRTAPNPDQGFSRKKQTSLAFPNLKEGTRISYSVRIHYAAQPGINGFHHVLTFAPNPVRRDAYKASFSAEQPIQWRSELMDGFTITPSSDRKELVVEQNKATYVNYINEADNAYIRLIPRLELGNSLDIQHYFGDVASRYNQIVGAALPAKSAAAVAALHDLSVERKVSGLMQHINDNYRYLGDWRASDRGYLPFSLAQIEQHGYGDCKDLSVLLAAMLKASGISADVAWVSRGDVARSLLIPGTAAPNHAIVRAVINGQVWWLDPTNPVFDPGQTLPDIQDRWVMVIDSKGMVREEHIPLQSPATSIGMNKRVHFEDSGKARISADIDMRALPAVGVSVADRQQGASSTDQDLCNNFGKEITDCAVTREASGFVVPKTYKIKVKLTDLRPLEKMNGDYFYTAEALREKWSDLINYRRNGQLADLYMGNPETTVHEITLSGGKLDKDIQSCQVRSPWYDMDLRSERVKGDYRYHYTLTQKMRWLSHDEIVSAPFETMINEARSCGEQLHQVVKFNG</sequence>
<feature type="domain" description="DUF3857" evidence="3">
    <location>
        <begin position="47"/>
        <end position="204"/>
    </location>
</feature>
<accession>A0A0A1F709</accession>
<keyword evidence="5" id="KW-1185">Reference proteome</keyword>
<dbReference type="HOGENOM" id="CLU_437970_0_0_4"/>
<protein>
    <recommendedName>
        <fullName evidence="6">Cysteine protease</fullName>
    </recommendedName>
</protein>
<dbReference type="InterPro" id="IPR024618">
    <property type="entry name" value="DUF3857"/>
</dbReference>
<gene>
    <name evidence="4" type="ORF">LT85_0314</name>
</gene>
<dbReference type="Gene3D" id="2.60.40.3140">
    <property type="match status" value="1"/>
</dbReference>
<organism evidence="4 5">
    <name type="scientific">Collimonas arenae</name>
    <dbReference type="NCBI Taxonomy" id="279058"/>
    <lineage>
        <taxon>Bacteria</taxon>
        <taxon>Pseudomonadati</taxon>
        <taxon>Pseudomonadota</taxon>
        <taxon>Betaproteobacteria</taxon>
        <taxon>Burkholderiales</taxon>
        <taxon>Oxalobacteraceae</taxon>
        <taxon>Collimonas</taxon>
    </lineage>
</organism>
<evidence type="ECO:0000313" key="4">
    <source>
        <dbReference type="EMBL" id="AIY39474.1"/>
    </source>
</evidence>
<dbReference type="RefSeq" id="WP_038484453.1">
    <property type="nucleotide sequence ID" value="NZ_CP009962.1"/>
</dbReference>